<organism evidence="2 3">
    <name type="scientific">Gilvimarinus gilvus</name>
    <dbReference type="NCBI Taxonomy" id="3058038"/>
    <lineage>
        <taxon>Bacteria</taxon>
        <taxon>Pseudomonadati</taxon>
        <taxon>Pseudomonadota</taxon>
        <taxon>Gammaproteobacteria</taxon>
        <taxon>Cellvibrionales</taxon>
        <taxon>Cellvibrionaceae</taxon>
        <taxon>Gilvimarinus</taxon>
    </lineage>
</organism>
<feature type="chain" id="PRO_5045411880" description="SnoaL-like domain-containing protein" evidence="1">
    <location>
        <begin position="22"/>
        <end position="154"/>
    </location>
</feature>
<dbReference type="Proteomes" id="UP001273505">
    <property type="component" value="Unassembled WGS sequence"/>
</dbReference>
<name>A0ABU4S1V3_9GAMM</name>
<gene>
    <name evidence="2" type="ORF">SCD92_13805</name>
</gene>
<protein>
    <recommendedName>
        <fullName evidence="4">SnoaL-like domain-containing protein</fullName>
    </recommendedName>
</protein>
<evidence type="ECO:0000313" key="2">
    <source>
        <dbReference type="EMBL" id="MDX6850442.1"/>
    </source>
</evidence>
<accession>A0ABU4S1V3</accession>
<dbReference type="RefSeq" id="WP_302720952.1">
    <property type="nucleotide sequence ID" value="NZ_JAULRU010000220.1"/>
</dbReference>
<evidence type="ECO:0000256" key="1">
    <source>
        <dbReference type="SAM" id="SignalP"/>
    </source>
</evidence>
<proteinExistence type="predicted"/>
<dbReference type="EMBL" id="JAXAFO010000024">
    <property type="protein sequence ID" value="MDX6850442.1"/>
    <property type="molecule type" value="Genomic_DNA"/>
</dbReference>
<sequence length="154" mass="17707">MRKITCVLFLVILVLANYAQADRCDHSCQMSLVESYFDKLTVVYRLGSTPADIEALFAELHPSVRYEHIRYGAAFSRDDWQDAFVRNQENDAYQNDSELMIQVSNAIQGDSHIAVAYSYGRVDEHGDWQPDGDQDLMALFTIENGKISRVQEYW</sequence>
<comment type="caution">
    <text evidence="2">The sequence shown here is derived from an EMBL/GenBank/DDBJ whole genome shotgun (WGS) entry which is preliminary data.</text>
</comment>
<keyword evidence="3" id="KW-1185">Reference proteome</keyword>
<keyword evidence="1" id="KW-0732">Signal</keyword>
<reference evidence="2 3" key="1">
    <citation type="submission" date="2023-11" db="EMBL/GenBank/DDBJ databases">
        <title>Gilvimarinus fulvus sp. nov., isolated from the surface of Kelp.</title>
        <authorList>
            <person name="Sun Y.Y."/>
            <person name="Gong Y."/>
            <person name="Du Z.J."/>
        </authorList>
    </citation>
    <scope>NUCLEOTIDE SEQUENCE [LARGE SCALE GENOMIC DNA]</scope>
    <source>
        <strain evidence="2 3">SDUM040013</strain>
    </source>
</reference>
<dbReference type="Gene3D" id="3.10.450.50">
    <property type="match status" value="1"/>
</dbReference>
<feature type="signal peptide" evidence="1">
    <location>
        <begin position="1"/>
        <end position="21"/>
    </location>
</feature>
<dbReference type="SUPFAM" id="SSF54427">
    <property type="entry name" value="NTF2-like"/>
    <property type="match status" value="1"/>
</dbReference>
<evidence type="ECO:0000313" key="3">
    <source>
        <dbReference type="Proteomes" id="UP001273505"/>
    </source>
</evidence>
<dbReference type="InterPro" id="IPR032710">
    <property type="entry name" value="NTF2-like_dom_sf"/>
</dbReference>
<evidence type="ECO:0008006" key="4">
    <source>
        <dbReference type="Google" id="ProtNLM"/>
    </source>
</evidence>